<keyword evidence="8" id="KW-0902">Two-component regulatory system</keyword>
<name>A0A1T3P5Y9_9ACTN</name>
<dbReference type="InterPro" id="IPR036890">
    <property type="entry name" value="HATPase_C_sf"/>
</dbReference>
<dbReference type="SUPFAM" id="SSF55874">
    <property type="entry name" value="ATPase domain of HSP90 chaperone/DNA topoisomerase II/histidine kinase"/>
    <property type="match status" value="1"/>
</dbReference>
<comment type="caution">
    <text evidence="13">The sequence shown here is derived from an EMBL/GenBank/DDBJ whole genome shotgun (WGS) entry which is preliminary data.</text>
</comment>
<feature type="domain" description="Signal transduction histidine kinase subgroup 3 dimerisation and phosphoacceptor" evidence="11">
    <location>
        <begin position="240"/>
        <end position="307"/>
    </location>
</feature>
<evidence type="ECO:0000256" key="5">
    <source>
        <dbReference type="ARBA" id="ARBA00022741"/>
    </source>
</evidence>
<gene>
    <name evidence="13" type="ORF">B4N89_29285</name>
</gene>
<dbReference type="Pfam" id="PF02518">
    <property type="entry name" value="HATPase_c"/>
    <property type="match status" value="1"/>
</dbReference>
<evidence type="ECO:0000256" key="1">
    <source>
        <dbReference type="ARBA" id="ARBA00000085"/>
    </source>
</evidence>
<dbReference type="Pfam" id="PF13796">
    <property type="entry name" value="Sensor"/>
    <property type="match status" value="1"/>
</dbReference>
<dbReference type="AlphaFoldDB" id="A0A1T3P5Y9"/>
<accession>A0A1T3P5Y9</accession>
<feature type="transmembrane region" description="Helical" evidence="9">
    <location>
        <begin position="46"/>
        <end position="68"/>
    </location>
</feature>
<keyword evidence="9" id="KW-1133">Transmembrane helix</keyword>
<evidence type="ECO:0000256" key="2">
    <source>
        <dbReference type="ARBA" id="ARBA00012438"/>
    </source>
</evidence>
<evidence type="ECO:0000256" key="4">
    <source>
        <dbReference type="ARBA" id="ARBA00022679"/>
    </source>
</evidence>
<dbReference type="InterPro" id="IPR025828">
    <property type="entry name" value="Put_sensor_dom"/>
</dbReference>
<dbReference type="GO" id="GO:0005524">
    <property type="term" value="F:ATP binding"/>
    <property type="evidence" value="ECO:0007669"/>
    <property type="project" value="UniProtKB-KW"/>
</dbReference>
<proteinExistence type="predicted"/>
<dbReference type="RefSeq" id="WP_078978772.1">
    <property type="nucleotide sequence ID" value="NZ_MWQN01000001.1"/>
</dbReference>
<dbReference type="GO" id="GO:0016020">
    <property type="term" value="C:membrane"/>
    <property type="evidence" value="ECO:0007669"/>
    <property type="project" value="InterPro"/>
</dbReference>
<feature type="domain" description="Putative sensor" evidence="12">
    <location>
        <begin position="34"/>
        <end position="211"/>
    </location>
</feature>
<keyword evidence="7" id="KW-0067">ATP-binding</keyword>
<dbReference type="InterPro" id="IPR050482">
    <property type="entry name" value="Sensor_HK_TwoCompSys"/>
</dbReference>
<evidence type="ECO:0000256" key="8">
    <source>
        <dbReference type="ARBA" id="ARBA00023012"/>
    </source>
</evidence>
<feature type="transmembrane region" description="Helical" evidence="9">
    <location>
        <begin position="120"/>
        <end position="142"/>
    </location>
</feature>
<dbReference type="CDD" id="cd16917">
    <property type="entry name" value="HATPase_UhpB-NarQ-NarX-like"/>
    <property type="match status" value="1"/>
</dbReference>
<evidence type="ECO:0000313" key="14">
    <source>
        <dbReference type="Proteomes" id="UP000190037"/>
    </source>
</evidence>
<feature type="transmembrane region" description="Helical" evidence="9">
    <location>
        <begin position="20"/>
        <end position="40"/>
    </location>
</feature>
<dbReference type="STRING" id="159449.B4N89_29285"/>
<dbReference type="Gene3D" id="1.20.5.1930">
    <property type="match status" value="1"/>
</dbReference>
<dbReference type="EMBL" id="MWQN01000001">
    <property type="protein sequence ID" value="OPC84476.1"/>
    <property type="molecule type" value="Genomic_DNA"/>
</dbReference>
<dbReference type="OrthoDB" id="5242012at2"/>
<dbReference type="Pfam" id="PF07730">
    <property type="entry name" value="HisKA_3"/>
    <property type="match status" value="1"/>
</dbReference>
<keyword evidence="6 13" id="KW-0418">Kinase</keyword>
<dbReference type="PANTHER" id="PTHR24421">
    <property type="entry name" value="NITRATE/NITRITE SENSOR PROTEIN NARX-RELATED"/>
    <property type="match status" value="1"/>
</dbReference>
<sequence>MSTLTPHRADPPATRWRLGWALLCAWRGFALVFLSIPALALFITCVVFMALLPIGVGLLFFFPLMLLLRATANVTRSAMASWAHVPIGTPYRRLPAGGGVTGLWARTKRMITEAATWRDLLWALLYLPSSLLIACFPMLLIVNGLHGVLMPFLWEVAYRHVDDAQWYTFIKVNSVQRAGLAVPWGLVQVAAGLALAPWFARVNGLWNRSLLAPTKQAELALRVQHLTESRTDAVDASAAELRRIERDLHDGAQARLVAMGMNLGAAEALMKTDPDAARVLLAETREASAKALHELRDLVRGIHPPVLSDRGLADAVRAVALESPLDVNVNVSLPGRPELPLESAAYFAVTEVLTNAAKHSGGRHVEIDLTYTDGTLRITVTDDGEGGADLMKGTGLRGIQRRLDTFDGTLALHSPVGGPTTVIMELPCDLSSRKTSPF</sequence>
<evidence type="ECO:0000256" key="7">
    <source>
        <dbReference type="ARBA" id="ARBA00022840"/>
    </source>
</evidence>
<dbReference type="PANTHER" id="PTHR24421:SF10">
    <property type="entry name" value="NITRATE_NITRITE SENSOR PROTEIN NARQ"/>
    <property type="match status" value="1"/>
</dbReference>
<dbReference type="EC" id="2.7.13.3" evidence="2"/>
<keyword evidence="5" id="KW-0547">Nucleotide-binding</keyword>
<protein>
    <recommendedName>
        <fullName evidence="2">histidine kinase</fullName>
        <ecNumber evidence="2">2.7.13.3</ecNumber>
    </recommendedName>
</protein>
<keyword evidence="9" id="KW-0472">Membrane</keyword>
<evidence type="ECO:0000256" key="9">
    <source>
        <dbReference type="SAM" id="Phobius"/>
    </source>
</evidence>
<feature type="domain" description="Histidine kinase/HSP90-like ATPase" evidence="10">
    <location>
        <begin position="345"/>
        <end position="428"/>
    </location>
</feature>
<dbReference type="Proteomes" id="UP000190037">
    <property type="component" value="Unassembled WGS sequence"/>
</dbReference>
<reference evidence="13 14" key="1">
    <citation type="submission" date="2017-03" db="EMBL/GenBank/DDBJ databases">
        <title>Draft genome sequence of Streptomyces scabrisporus NF3, endophyte isolated from Amphipterygium adstringens.</title>
        <authorList>
            <person name="Vazquez M."/>
            <person name="Ceapa C.D."/>
            <person name="Rodriguez Luna D."/>
            <person name="Sanchez Esquivel S."/>
        </authorList>
    </citation>
    <scope>NUCLEOTIDE SEQUENCE [LARGE SCALE GENOMIC DNA]</scope>
    <source>
        <strain evidence="13 14">NF3</strain>
    </source>
</reference>
<evidence type="ECO:0000256" key="6">
    <source>
        <dbReference type="ARBA" id="ARBA00022777"/>
    </source>
</evidence>
<evidence type="ECO:0000256" key="3">
    <source>
        <dbReference type="ARBA" id="ARBA00022553"/>
    </source>
</evidence>
<organism evidence="13 14">
    <name type="scientific">Embleya scabrispora</name>
    <dbReference type="NCBI Taxonomy" id="159449"/>
    <lineage>
        <taxon>Bacteria</taxon>
        <taxon>Bacillati</taxon>
        <taxon>Actinomycetota</taxon>
        <taxon>Actinomycetes</taxon>
        <taxon>Kitasatosporales</taxon>
        <taxon>Streptomycetaceae</taxon>
        <taxon>Embleya</taxon>
    </lineage>
</organism>
<keyword evidence="9" id="KW-0812">Transmembrane</keyword>
<evidence type="ECO:0000259" key="11">
    <source>
        <dbReference type="Pfam" id="PF07730"/>
    </source>
</evidence>
<dbReference type="GO" id="GO:0046983">
    <property type="term" value="F:protein dimerization activity"/>
    <property type="evidence" value="ECO:0007669"/>
    <property type="project" value="InterPro"/>
</dbReference>
<dbReference type="InterPro" id="IPR011712">
    <property type="entry name" value="Sig_transdc_His_kin_sub3_dim/P"/>
</dbReference>
<comment type="catalytic activity">
    <reaction evidence="1">
        <text>ATP + protein L-histidine = ADP + protein N-phospho-L-histidine.</text>
        <dbReference type="EC" id="2.7.13.3"/>
    </reaction>
</comment>
<keyword evidence="4" id="KW-0808">Transferase</keyword>
<evidence type="ECO:0000259" key="10">
    <source>
        <dbReference type="Pfam" id="PF02518"/>
    </source>
</evidence>
<dbReference type="InterPro" id="IPR003594">
    <property type="entry name" value="HATPase_dom"/>
</dbReference>
<evidence type="ECO:0000313" key="13">
    <source>
        <dbReference type="EMBL" id="OPC84476.1"/>
    </source>
</evidence>
<dbReference type="GO" id="GO:0000155">
    <property type="term" value="F:phosphorelay sensor kinase activity"/>
    <property type="evidence" value="ECO:0007669"/>
    <property type="project" value="InterPro"/>
</dbReference>
<keyword evidence="3" id="KW-0597">Phosphoprotein</keyword>
<keyword evidence="14" id="KW-1185">Reference proteome</keyword>
<evidence type="ECO:0000259" key="12">
    <source>
        <dbReference type="Pfam" id="PF13796"/>
    </source>
</evidence>
<dbReference type="Gene3D" id="3.30.565.10">
    <property type="entry name" value="Histidine kinase-like ATPase, C-terminal domain"/>
    <property type="match status" value="1"/>
</dbReference>